<evidence type="ECO:0000256" key="2">
    <source>
        <dbReference type="SAM" id="SignalP"/>
    </source>
</evidence>
<dbReference type="InterPro" id="IPR051675">
    <property type="entry name" value="Endo/Exo/Phosphatase_dom_1"/>
</dbReference>
<keyword evidence="2" id="KW-0732">Signal</keyword>
<dbReference type="STRING" id="553611.GCA_001557755_04240"/>
<dbReference type="GO" id="GO:0015628">
    <property type="term" value="P:protein secretion by the type II secretion system"/>
    <property type="evidence" value="ECO:0007669"/>
    <property type="project" value="TreeGrafter"/>
</dbReference>
<dbReference type="EMBL" id="PYOJ01000013">
    <property type="protein sequence ID" value="PSV89433.1"/>
    <property type="molecule type" value="Genomic_DNA"/>
</dbReference>
<dbReference type="InterPro" id="IPR010994">
    <property type="entry name" value="RuvA_2-like"/>
</dbReference>
<dbReference type="GO" id="GO:0015627">
    <property type="term" value="C:type II protein secretion system complex"/>
    <property type="evidence" value="ECO:0007669"/>
    <property type="project" value="TreeGrafter"/>
</dbReference>
<organism evidence="3 4">
    <name type="scientific">Photobacterium leiognathi</name>
    <dbReference type="NCBI Taxonomy" id="553611"/>
    <lineage>
        <taxon>Bacteria</taxon>
        <taxon>Pseudomonadati</taxon>
        <taxon>Pseudomonadota</taxon>
        <taxon>Gammaproteobacteria</taxon>
        <taxon>Vibrionales</taxon>
        <taxon>Vibrionaceae</taxon>
        <taxon>Photobacterium</taxon>
    </lineage>
</organism>
<dbReference type="Proteomes" id="UP000240410">
    <property type="component" value="Unassembled WGS sequence"/>
</dbReference>
<protein>
    <submittedName>
        <fullName evidence="3">Helix-hairpin-helix domain-containing protein</fullName>
    </submittedName>
</protein>
<dbReference type="PANTHER" id="PTHR21180:SF32">
    <property type="entry name" value="ENDONUCLEASE_EXONUCLEASE_PHOSPHATASE FAMILY DOMAIN-CONTAINING PROTEIN 1"/>
    <property type="match status" value="1"/>
</dbReference>
<feature type="signal peptide" evidence="2">
    <location>
        <begin position="1"/>
        <end position="19"/>
    </location>
</feature>
<dbReference type="Gene3D" id="1.10.150.280">
    <property type="entry name" value="AF1531-like domain"/>
    <property type="match status" value="1"/>
</dbReference>
<gene>
    <name evidence="3" type="ORF">CTM89_12085</name>
</gene>
<dbReference type="AlphaFoldDB" id="A0A2T3M9M0"/>
<evidence type="ECO:0000313" key="3">
    <source>
        <dbReference type="EMBL" id="PSV89433.1"/>
    </source>
</evidence>
<feature type="compositionally biased region" description="Basic and acidic residues" evidence="1">
    <location>
        <begin position="73"/>
        <end position="99"/>
    </location>
</feature>
<evidence type="ECO:0000313" key="4">
    <source>
        <dbReference type="Proteomes" id="UP000240410"/>
    </source>
</evidence>
<evidence type="ECO:0000256" key="1">
    <source>
        <dbReference type="SAM" id="MobiDB-lite"/>
    </source>
</evidence>
<dbReference type="Pfam" id="PF12836">
    <property type="entry name" value="HHH_3"/>
    <property type="match status" value="1"/>
</dbReference>
<dbReference type="PANTHER" id="PTHR21180">
    <property type="entry name" value="ENDONUCLEASE/EXONUCLEASE/PHOSPHATASE FAMILY DOMAIN-CONTAINING PROTEIN 1"/>
    <property type="match status" value="1"/>
</dbReference>
<accession>A0A2T3M9M0</accession>
<dbReference type="SUPFAM" id="SSF47781">
    <property type="entry name" value="RuvA domain 2-like"/>
    <property type="match status" value="1"/>
</dbReference>
<dbReference type="OrthoDB" id="7510573at2"/>
<comment type="caution">
    <text evidence="3">The sequence shown here is derived from an EMBL/GenBank/DDBJ whole genome shotgun (WGS) entry which is preliminary data.</text>
</comment>
<dbReference type="NCBIfam" id="TIGR00426">
    <property type="entry name" value="competence protein ComEA helix-hairpin-helix repeat region"/>
    <property type="match status" value="1"/>
</dbReference>
<proteinExistence type="predicted"/>
<reference evidence="3 4" key="1">
    <citation type="submission" date="2018-03" db="EMBL/GenBank/DDBJ databases">
        <title>Whole genome sequencing of Histamine producing bacteria.</title>
        <authorList>
            <person name="Butler K."/>
        </authorList>
    </citation>
    <scope>NUCLEOTIDE SEQUENCE [LARGE SCALE GENOMIC DNA]</scope>
    <source>
        <strain evidence="3 4">ATCC 33979</strain>
    </source>
</reference>
<feature type="chain" id="PRO_5015668616" evidence="2">
    <location>
        <begin position="20"/>
        <end position="177"/>
    </location>
</feature>
<name>A0A2T3M9M0_PHOLE</name>
<feature type="region of interest" description="Disordered" evidence="1">
    <location>
        <begin position="49"/>
        <end position="105"/>
    </location>
</feature>
<dbReference type="InterPro" id="IPR004509">
    <property type="entry name" value="Competence_ComEA_HhH"/>
</dbReference>
<sequence length="177" mass="19337">MFKKVLLTLAFILPFASQATTTDTTKLIKQCETKYKADKQKKMDCIAKVKKSASKSTKKEVEKAKKTSSTKVADVKKDAKKDVKATSSKLDSKKADVKKSSTKTKTAVKKQLKAVNVNTASASDLAASLPGIGETKAKAIVDYRKKHGKFKSAKDLEKVTGLGEKSVSYDFTKTFFV</sequence>